<sequence length="291" mass="33357">MRFFALFLLVFTALTKAETVLTYPHQSFSDGYPLTLLKLALEKAAPAEQYKLEESTIETHQGRALKLLAQNVEIDVAWSMTSIARENELLAIKIPIYKGLFGYRVFLIKQEQQAHFSTSLPLSVLQNERLAVQGHDWPDIEVLKHNNYKVESVEFYDAMFELLHKGRADYFPRSILEAWREAATHKAEGIVVEQHHLLHYPAYVFYFVHKDNKNLAHTIKKGLLASIEDGSFDVLFDTIEDGAIAKTDIPKRRVIQLTNPTIDTRDVYQWPKLQDISLSVDTTQPEGIKTN</sequence>
<dbReference type="SUPFAM" id="SSF53850">
    <property type="entry name" value="Periplasmic binding protein-like II"/>
    <property type="match status" value="1"/>
</dbReference>
<dbReference type="AlphaFoldDB" id="A0AA48HYR1"/>
<keyword evidence="2" id="KW-1185">Reference proteome</keyword>
<proteinExistence type="predicted"/>
<dbReference type="KEGG" id="pmaw:MACH26_38140"/>
<dbReference type="RefSeq" id="WP_338294365.1">
    <property type="nucleotide sequence ID" value="NZ_AP027272.1"/>
</dbReference>
<dbReference type="Proteomes" id="UP001333710">
    <property type="component" value="Chromosome"/>
</dbReference>
<evidence type="ECO:0000313" key="2">
    <source>
        <dbReference type="Proteomes" id="UP001333710"/>
    </source>
</evidence>
<evidence type="ECO:0008006" key="3">
    <source>
        <dbReference type="Google" id="ProtNLM"/>
    </source>
</evidence>
<dbReference type="Gene3D" id="3.40.190.10">
    <property type="entry name" value="Periplasmic binding protein-like II"/>
    <property type="match status" value="2"/>
</dbReference>
<accession>A0AA48HYR1</accession>
<dbReference type="EMBL" id="AP027272">
    <property type="protein sequence ID" value="BDX08293.1"/>
    <property type="molecule type" value="Genomic_DNA"/>
</dbReference>
<name>A0AA48HYR1_9ALTE</name>
<gene>
    <name evidence="1" type="ORF">MACH26_38140</name>
</gene>
<evidence type="ECO:0000313" key="1">
    <source>
        <dbReference type="EMBL" id="BDX08293.1"/>
    </source>
</evidence>
<organism evidence="1 2">
    <name type="scientific">Planctobacterium marinum</name>
    <dbReference type="NCBI Taxonomy" id="1631968"/>
    <lineage>
        <taxon>Bacteria</taxon>
        <taxon>Pseudomonadati</taxon>
        <taxon>Pseudomonadota</taxon>
        <taxon>Gammaproteobacteria</taxon>
        <taxon>Alteromonadales</taxon>
        <taxon>Alteromonadaceae</taxon>
        <taxon>Planctobacterium</taxon>
    </lineage>
</organism>
<reference evidence="1" key="1">
    <citation type="submission" date="2023-01" db="EMBL/GenBank/DDBJ databases">
        <title>Complete genome sequence of Planctobacterium marinum strain Dej080120_11.</title>
        <authorList>
            <person name="Ueki S."/>
            <person name="Maruyama F."/>
        </authorList>
    </citation>
    <scope>NUCLEOTIDE SEQUENCE</scope>
    <source>
        <strain evidence="1">Dej080120_11</strain>
    </source>
</reference>
<protein>
    <recommendedName>
        <fullName evidence="3">Solute-binding protein family 3/N-terminal domain-containing protein</fullName>
    </recommendedName>
</protein>